<keyword evidence="1" id="KW-0677">Repeat</keyword>
<dbReference type="EMBL" id="JAYKXP010000060">
    <property type="protein sequence ID" value="KAK7033704.1"/>
    <property type="molecule type" value="Genomic_DNA"/>
</dbReference>
<keyword evidence="4" id="KW-1185">Reference proteome</keyword>
<proteinExistence type="predicted"/>
<comment type="caution">
    <text evidence="3">The sequence shown here is derived from an EMBL/GenBank/DDBJ whole genome shotgun (WGS) entry which is preliminary data.</text>
</comment>
<sequence>MAAPNACYDSEQRYPPPKCHSQTRVQMIDELIRWVVAKSKTTPVFWLHGTAGIGKSAIAQHIAERYGAVGVLAAAFFFSRSDPTRDSLERFVATISYQFCKNKSPLYETLRLKIIDAISSDPNIFGMPYENQLERLILEPCLGVETALQGLRDLPNLLVVDGLDECVDPSQQERALGILRTLLEARSLPKWIILICSRPEPQIRDTFAQAFKGVLRSFDMTKLEGLNRDIATYLVDGFSRIRGKYQRVLGIQGAMWPEQHIIDELVRRADKQIIFAVTVINYVDTRDEPPQDRLETVRRIFIGANTDSPYSALDTLYYQIMSTCYNWERVQSILRLLVTPHVTFCDYDPQYYDSLDWRSPAMIAQLLNLNETQVRASLDRLHSVLKVPDLDDFLEDEYDKGVYIAHATFTEFLVDPERSARFHTPRMSESEYCDLFVTFVLRTLSNFAQYYPPYHSTSFAAALSVWAQKLKSVNNYVLQHHILEGWKLCNKVTAPASSDLVDALSTFDPHPLMALMQSWGPDLGIDGCGCLRELLRDVVRWAESQQLRSLQCLTVRLEAFLSVKELWLAFPPDTKGSLVFHHSFETEALFWCGVEGMSHVLREIFPVIPKDARSPEPMVLSLSSSSSTMIVPENWIVVRLTKESAELCSSLPICLEEGYLMLAHDIRNNTRETVLLGWIEESDLIHLKELVKERLKTVVVGTDLRLSGMFGGV</sequence>
<gene>
    <name evidence="3" type="ORF">VNI00_012704</name>
</gene>
<dbReference type="InterPro" id="IPR027417">
    <property type="entry name" value="P-loop_NTPase"/>
</dbReference>
<dbReference type="AlphaFoldDB" id="A0AAW0C574"/>
<evidence type="ECO:0000259" key="2">
    <source>
        <dbReference type="PROSITE" id="PS50837"/>
    </source>
</evidence>
<dbReference type="Proteomes" id="UP001383192">
    <property type="component" value="Unassembled WGS sequence"/>
</dbReference>
<dbReference type="SUPFAM" id="SSF52540">
    <property type="entry name" value="P-loop containing nucleoside triphosphate hydrolases"/>
    <property type="match status" value="1"/>
</dbReference>
<dbReference type="InterPro" id="IPR056884">
    <property type="entry name" value="NPHP3-like_N"/>
</dbReference>
<dbReference type="Pfam" id="PF24883">
    <property type="entry name" value="NPHP3_N"/>
    <property type="match status" value="1"/>
</dbReference>
<dbReference type="Gene3D" id="3.40.50.300">
    <property type="entry name" value="P-loop containing nucleotide triphosphate hydrolases"/>
    <property type="match status" value="1"/>
</dbReference>
<dbReference type="PROSITE" id="PS50837">
    <property type="entry name" value="NACHT"/>
    <property type="match status" value="1"/>
</dbReference>
<dbReference type="InterPro" id="IPR007111">
    <property type="entry name" value="NACHT_NTPase"/>
</dbReference>
<organism evidence="3 4">
    <name type="scientific">Paramarasmius palmivorus</name>
    <dbReference type="NCBI Taxonomy" id="297713"/>
    <lineage>
        <taxon>Eukaryota</taxon>
        <taxon>Fungi</taxon>
        <taxon>Dikarya</taxon>
        <taxon>Basidiomycota</taxon>
        <taxon>Agaricomycotina</taxon>
        <taxon>Agaricomycetes</taxon>
        <taxon>Agaricomycetidae</taxon>
        <taxon>Agaricales</taxon>
        <taxon>Marasmiineae</taxon>
        <taxon>Marasmiaceae</taxon>
        <taxon>Paramarasmius</taxon>
    </lineage>
</organism>
<dbReference type="PANTHER" id="PTHR10039:SF14">
    <property type="entry name" value="NACHT DOMAIN-CONTAINING PROTEIN"/>
    <property type="match status" value="1"/>
</dbReference>
<reference evidence="3 4" key="1">
    <citation type="submission" date="2024-01" db="EMBL/GenBank/DDBJ databases">
        <title>A draft genome for a cacao thread blight-causing isolate of Paramarasmius palmivorus.</title>
        <authorList>
            <person name="Baruah I.K."/>
            <person name="Bukari Y."/>
            <person name="Amoako-Attah I."/>
            <person name="Meinhardt L.W."/>
            <person name="Bailey B.A."/>
            <person name="Cohen S.P."/>
        </authorList>
    </citation>
    <scope>NUCLEOTIDE SEQUENCE [LARGE SCALE GENOMIC DNA]</scope>
    <source>
        <strain evidence="3 4">GH-12</strain>
    </source>
</reference>
<name>A0AAW0C574_9AGAR</name>
<evidence type="ECO:0000256" key="1">
    <source>
        <dbReference type="ARBA" id="ARBA00022737"/>
    </source>
</evidence>
<evidence type="ECO:0000313" key="4">
    <source>
        <dbReference type="Proteomes" id="UP001383192"/>
    </source>
</evidence>
<protein>
    <recommendedName>
        <fullName evidence="2">NACHT domain-containing protein</fullName>
    </recommendedName>
</protein>
<dbReference type="PANTHER" id="PTHR10039">
    <property type="entry name" value="AMELOGENIN"/>
    <property type="match status" value="1"/>
</dbReference>
<accession>A0AAW0C574</accession>
<feature type="domain" description="NACHT" evidence="2">
    <location>
        <begin position="43"/>
        <end position="199"/>
    </location>
</feature>
<evidence type="ECO:0000313" key="3">
    <source>
        <dbReference type="EMBL" id="KAK7033704.1"/>
    </source>
</evidence>